<name>A0A6H1WV34_9BACT</name>
<evidence type="ECO:0000256" key="1">
    <source>
        <dbReference type="ARBA" id="ARBA00000085"/>
    </source>
</evidence>
<dbReference type="CDD" id="cd00082">
    <property type="entry name" value="HisKA"/>
    <property type="match status" value="1"/>
</dbReference>
<gene>
    <name evidence="4" type="ORF">FVE67_03095</name>
</gene>
<dbReference type="Proteomes" id="UP000501253">
    <property type="component" value="Chromosome"/>
</dbReference>
<organism evidence="4 5">
    <name type="scientific">Thermosulfurimonas marina</name>
    <dbReference type="NCBI Taxonomy" id="2047767"/>
    <lineage>
        <taxon>Bacteria</taxon>
        <taxon>Pseudomonadati</taxon>
        <taxon>Thermodesulfobacteriota</taxon>
        <taxon>Thermodesulfobacteria</taxon>
        <taxon>Thermodesulfobacteriales</taxon>
        <taxon>Thermodesulfobacteriaceae</taxon>
        <taxon>Thermosulfurimonas</taxon>
    </lineage>
</organism>
<evidence type="ECO:0000313" key="4">
    <source>
        <dbReference type="EMBL" id="QJA06966.1"/>
    </source>
</evidence>
<evidence type="ECO:0000259" key="3">
    <source>
        <dbReference type="Pfam" id="PF00512"/>
    </source>
</evidence>
<dbReference type="SUPFAM" id="SSF47384">
    <property type="entry name" value="Homodimeric domain of signal transducing histidine kinase"/>
    <property type="match status" value="1"/>
</dbReference>
<dbReference type="AlphaFoldDB" id="A0A6H1WV34"/>
<accession>A0A6H1WV34</accession>
<dbReference type="EMBL" id="CP042909">
    <property type="protein sequence ID" value="QJA06966.1"/>
    <property type="molecule type" value="Genomic_DNA"/>
</dbReference>
<sequence length="152" mass="17881">MAPEGLGLRISFHDLSSPIFREEPCGTLNLYSTRPKHFSSRTLRQLTPYLQVLGCAVKTFEALQKKRLALEKLQRKCLRLEECLYLRESRIRYLEEFHQRWLAVLAHELRTPLATIAGFTEFLLEELPGPLNSRQREKLLHIQKARDSSWKY</sequence>
<dbReference type="InterPro" id="IPR003661">
    <property type="entry name" value="HisK_dim/P_dom"/>
</dbReference>
<dbReference type="KEGG" id="tmai:FVE67_03095"/>
<protein>
    <recommendedName>
        <fullName evidence="2">histidine kinase</fullName>
        <ecNumber evidence="2">2.7.13.3</ecNumber>
    </recommendedName>
</protein>
<evidence type="ECO:0000256" key="2">
    <source>
        <dbReference type="ARBA" id="ARBA00012438"/>
    </source>
</evidence>
<dbReference type="InterPro" id="IPR036097">
    <property type="entry name" value="HisK_dim/P_sf"/>
</dbReference>
<feature type="domain" description="Signal transduction histidine kinase dimerisation/phosphoacceptor" evidence="3">
    <location>
        <begin position="99"/>
        <end position="143"/>
    </location>
</feature>
<dbReference type="EC" id="2.7.13.3" evidence="2"/>
<dbReference type="GO" id="GO:0000155">
    <property type="term" value="F:phosphorelay sensor kinase activity"/>
    <property type="evidence" value="ECO:0007669"/>
    <property type="project" value="InterPro"/>
</dbReference>
<comment type="catalytic activity">
    <reaction evidence="1">
        <text>ATP + protein L-histidine = ADP + protein N-phospho-L-histidine.</text>
        <dbReference type="EC" id="2.7.13.3"/>
    </reaction>
</comment>
<dbReference type="Pfam" id="PF00512">
    <property type="entry name" value="HisKA"/>
    <property type="match status" value="1"/>
</dbReference>
<proteinExistence type="predicted"/>
<reference evidence="4 5" key="1">
    <citation type="submission" date="2019-08" db="EMBL/GenBank/DDBJ databases">
        <title>Complete genome sequence of Thermosulfurimonas marina SU872T, an anaerobic thermophilic chemolithoautotrophic bacterium isolated from a shallow marine hydrothermal vent.</title>
        <authorList>
            <person name="Allioux M."/>
            <person name="Jebbar M."/>
            <person name="Slobodkina G."/>
            <person name="Slobodkin A."/>
            <person name="Moalic Y."/>
            <person name="Frolova A."/>
            <person name="Shao Z."/>
            <person name="Alain K."/>
        </authorList>
    </citation>
    <scope>NUCLEOTIDE SEQUENCE [LARGE SCALE GENOMIC DNA]</scope>
    <source>
        <strain evidence="4 5">SU872</strain>
    </source>
</reference>
<dbReference type="Gene3D" id="1.10.287.130">
    <property type="match status" value="1"/>
</dbReference>
<evidence type="ECO:0000313" key="5">
    <source>
        <dbReference type="Proteomes" id="UP000501253"/>
    </source>
</evidence>
<keyword evidence="5" id="KW-1185">Reference proteome</keyword>